<comment type="caution">
    <text evidence="1">The sequence shown here is derived from an EMBL/GenBank/DDBJ whole genome shotgun (WGS) entry which is preliminary data.</text>
</comment>
<proteinExistence type="predicted"/>
<evidence type="ECO:0000313" key="2">
    <source>
        <dbReference type="Proteomes" id="UP000600080"/>
    </source>
</evidence>
<protein>
    <submittedName>
        <fullName evidence="1">Uncharacterized protein</fullName>
    </submittedName>
</protein>
<accession>A0ABQ2J1T9</accession>
<sequence length="80" mass="8618">MAGPRACPERRVQVGLGLQAVGELDTAGQCAYRLSVLAPVRTCELITAGPTVFDIKEAREVADYAKREARCGGDSCWSEF</sequence>
<reference evidence="2" key="1">
    <citation type="journal article" date="2019" name="Int. J. Syst. Evol. Microbiol.">
        <title>The Global Catalogue of Microorganisms (GCM) 10K type strain sequencing project: providing services to taxonomists for standard genome sequencing and annotation.</title>
        <authorList>
            <consortium name="The Broad Institute Genomics Platform"/>
            <consortium name="The Broad Institute Genome Sequencing Center for Infectious Disease"/>
            <person name="Wu L."/>
            <person name="Ma J."/>
        </authorList>
    </citation>
    <scope>NUCLEOTIDE SEQUENCE [LARGE SCALE GENOMIC DNA]</scope>
    <source>
        <strain evidence="2">CGMCC 4.7323</strain>
    </source>
</reference>
<evidence type="ECO:0000313" key="1">
    <source>
        <dbReference type="EMBL" id="GGN36725.1"/>
    </source>
</evidence>
<gene>
    <name evidence="1" type="ORF">GCM10012285_10730</name>
</gene>
<keyword evidence="2" id="KW-1185">Reference proteome</keyword>
<organism evidence="1 2">
    <name type="scientific">Streptomyces kronopolitis</name>
    <dbReference type="NCBI Taxonomy" id="1612435"/>
    <lineage>
        <taxon>Bacteria</taxon>
        <taxon>Bacillati</taxon>
        <taxon>Actinomycetota</taxon>
        <taxon>Actinomycetes</taxon>
        <taxon>Kitasatosporales</taxon>
        <taxon>Streptomycetaceae</taxon>
        <taxon>Streptomyces</taxon>
    </lineage>
</organism>
<dbReference type="Proteomes" id="UP000600080">
    <property type="component" value="Unassembled WGS sequence"/>
</dbReference>
<dbReference type="EMBL" id="BMND01000003">
    <property type="protein sequence ID" value="GGN36725.1"/>
    <property type="molecule type" value="Genomic_DNA"/>
</dbReference>
<name>A0ABQ2J1T9_9ACTN</name>